<protein>
    <submittedName>
        <fullName evidence="2">Uncharacterized protein</fullName>
    </submittedName>
</protein>
<evidence type="ECO:0000313" key="3">
    <source>
        <dbReference type="Proteomes" id="UP000789390"/>
    </source>
</evidence>
<sequence length="75" mass="8412">MDVDNSVKFCHSNHLSFTYSTSPNCCINLHTTAYTRMKVSFVLSIFLLIAAVSMTTVSARHWQVGDGGLTRWDLN</sequence>
<name>A0A8J2WN44_9CRUS</name>
<comment type="caution">
    <text evidence="2">The sequence shown here is derived from an EMBL/GenBank/DDBJ whole genome shotgun (WGS) entry which is preliminary data.</text>
</comment>
<gene>
    <name evidence="2" type="ORF">DGAL_LOCUS8179</name>
</gene>
<keyword evidence="1" id="KW-0812">Transmembrane</keyword>
<feature type="transmembrane region" description="Helical" evidence="1">
    <location>
        <begin position="39"/>
        <end position="59"/>
    </location>
</feature>
<proteinExistence type="predicted"/>
<reference evidence="2" key="1">
    <citation type="submission" date="2021-11" db="EMBL/GenBank/DDBJ databases">
        <authorList>
            <person name="Schell T."/>
        </authorList>
    </citation>
    <scope>NUCLEOTIDE SEQUENCE</scope>
    <source>
        <strain evidence="2">M5</strain>
    </source>
</reference>
<organism evidence="2 3">
    <name type="scientific">Daphnia galeata</name>
    <dbReference type="NCBI Taxonomy" id="27404"/>
    <lineage>
        <taxon>Eukaryota</taxon>
        <taxon>Metazoa</taxon>
        <taxon>Ecdysozoa</taxon>
        <taxon>Arthropoda</taxon>
        <taxon>Crustacea</taxon>
        <taxon>Branchiopoda</taxon>
        <taxon>Diplostraca</taxon>
        <taxon>Cladocera</taxon>
        <taxon>Anomopoda</taxon>
        <taxon>Daphniidae</taxon>
        <taxon>Daphnia</taxon>
    </lineage>
</organism>
<dbReference type="EMBL" id="CAKKLH010000171">
    <property type="protein sequence ID" value="CAH0105165.1"/>
    <property type="molecule type" value="Genomic_DNA"/>
</dbReference>
<keyword evidence="1" id="KW-1133">Transmembrane helix</keyword>
<dbReference type="AlphaFoldDB" id="A0A8J2WN44"/>
<dbReference type="Proteomes" id="UP000789390">
    <property type="component" value="Unassembled WGS sequence"/>
</dbReference>
<keyword evidence="1" id="KW-0472">Membrane</keyword>
<evidence type="ECO:0000313" key="2">
    <source>
        <dbReference type="EMBL" id="CAH0105165.1"/>
    </source>
</evidence>
<accession>A0A8J2WN44</accession>
<keyword evidence="3" id="KW-1185">Reference proteome</keyword>
<evidence type="ECO:0000256" key="1">
    <source>
        <dbReference type="SAM" id="Phobius"/>
    </source>
</evidence>